<feature type="chain" id="PRO_5040871162" evidence="2">
    <location>
        <begin position="19"/>
        <end position="420"/>
    </location>
</feature>
<dbReference type="EMBL" id="JAJUWU010000003">
    <property type="protein sequence ID" value="MCE7027085.1"/>
    <property type="molecule type" value="Genomic_DNA"/>
</dbReference>
<dbReference type="AlphaFoldDB" id="A0A9X1T492"/>
<comment type="caution">
    <text evidence="3">The sequence shown here is derived from an EMBL/GenBank/DDBJ whole genome shotgun (WGS) entry which is preliminary data.</text>
</comment>
<feature type="region of interest" description="Disordered" evidence="1">
    <location>
        <begin position="192"/>
        <end position="286"/>
    </location>
</feature>
<sequence length="420" mass="42785">MATALAALVVLAATSPLAAQSVIKLGEPAAPRTGQTPTTASCGAGRYHAALAAIRDGQYQAVETARETAAEPDPTLPGRLLFTPIVPPKSNDGRKALMSANQLARSQNRPGWMVSTDSRWVMKEVGNELGRYLGQDETEFLCGGVPDYLKTLRGYLARFGGDRKTLDALESAQAEIASDSILATHAALRPVPLPTPAPADPAVASGQVGPAEAQAPTAGSDLRPAFGMREAAHGAAPRNAPQAGRAAGRGTETGPAPTAGTVGSATMSGESAGDPDLPPLSAPRPIDLSTDAARLAALDGLIDAARRSGALDETAPTPSPAPLVAGTAAEAIESGGSDGASARPVIARLSALRPLVYGSNSPIRDVAVRRRLIDSFSSVEILDYLAHRPAESADSVPAAIGRTLDAIGEAHAQSCGCDGN</sequence>
<organism evidence="3 4">
    <name type="scientific">Jiella avicenniae</name>
    <dbReference type="NCBI Taxonomy" id="2907202"/>
    <lineage>
        <taxon>Bacteria</taxon>
        <taxon>Pseudomonadati</taxon>
        <taxon>Pseudomonadota</taxon>
        <taxon>Alphaproteobacteria</taxon>
        <taxon>Hyphomicrobiales</taxon>
        <taxon>Aurantimonadaceae</taxon>
        <taxon>Jiella</taxon>
    </lineage>
</organism>
<feature type="compositionally biased region" description="Low complexity" evidence="1">
    <location>
        <begin position="243"/>
        <end position="266"/>
    </location>
</feature>
<reference evidence="3" key="1">
    <citation type="submission" date="2022-01" db="EMBL/GenBank/DDBJ databases">
        <title>Jiella avicenniae sp. nov., a novel endophytic bacterium isolated from bark of Avicennia marina.</title>
        <authorList>
            <person name="Tuo L."/>
        </authorList>
    </citation>
    <scope>NUCLEOTIDE SEQUENCE</scope>
    <source>
        <strain evidence="3">CBK1P-4</strain>
    </source>
</reference>
<gene>
    <name evidence="3" type="ORF">LZD57_03700</name>
</gene>
<keyword evidence="2" id="KW-0732">Signal</keyword>
<evidence type="ECO:0000313" key="3">
    <source>
        <dbReference type="EMBL" id="MCE7027085.1"/>
    </source>
</evidence>
<accession>A0A9X1T492</accession>
<dbReference type="Proteomes" id="UP001139035">
    <property type="component" value="Unassembled WGS sequence"/>
</dbReference>
<name>A0A9X1T492_9HYPH</name>
<evidence type="ECO:0000256" key="1">
    <source>
        <dbReference type="SAM" id="MobiDB-lite"/>
    </source>
</evidence>
<keyword evidence="4" id="KW-1185">Reference proteome</keyword>
<protein>
    <submittedName>
        <fullName evidence="3">Uncharacterized protein</fullName>
    </submittedName>
</protein>
<dbReference type="RefSeq" id="WP_233717766.1">
    <property type="nucleotide sequence ID" value="NZ_JAJUWU010000003.1"/>
</dbReference>
<feature type="signal peptide" evidence="2">
    <location>
        <begin position="1"/>
        <end position="18"/>
    </location>
</feature>
<evidence type="ECO:0000313" key="4">
    <source>
        <dbReference type="Proteomes" id="UP001139035"/>
    </source>
</evidence>
<evidence type="ECO:0000256" key="2">
    <source>
        <dbReference type="SAM" id="SignalP"/>
    </source>
</evidence>
<proteinExistence type="predicted"/>